<comment type="caution">
    <text evidence="1">The sequence shown here is derived from an EMBL/GenBank/DDBJ whole genome shotgun (WGS) entry which is preliminary data.</text>
</comment>
<proteinExistence type="predicted"/>
<dbReference type="OrthoDB" id="407630at2759"/>
<dbReference type="Proteomes" id="UP000291343">
    <property type="component" value="Unassembled WGS sequence"/>
</dbReference>
<gene>
    <name evidence="1" type="ORF">LSTR_LSTR003071</name>
</gene>
<name>A0A482WX77_LAOST</name>
<keyword evidence="2" id="KW-1185">Reference proteome</keyword>
<evidence type="ECO:0000313" key="2">
    <source>
        <dbReference type="Proteomes" id="UP000291343"/>
    </source>
</evidence>
<protein>
    <submittedName>
        <fullName evidence="1">Uncharacterized protein</fullName>
    </submittedName>
</protein>
<dbReference type="EMBL" id="QKKF02023479">
    <property type="protein sequence ID" value="RZF37660.1"/>
    <property type="molecule type" value="Genomic_DNA"/>
</dbReference>
<dbReference type="AlphaFoldDB" id="A0A482WX77"/>
<dbReference type="InParanoid" id="A0A482WX77"/>
<organism evidence="1 2">
    <name type="scientific">Laodelphax striatellus</name>
    <name type="common">Small brown planthopper</name>
    <name type="synonym">Delphax striatella</name>
    <dbReference type="NCBI Taxonomy" id="195883"/>
    <lineage>
        <taxon>Eukaryota</taxon>
        <taxon>Metazoa</taxon>
        <taxon>Ecdysozoa</taxon>
        <taxon>Arthropoda</taxon>
        <taxon>Hexapoda</taxon>
        <taxon>Insecta</taxon>
        <taxon>Pterygota</taxon>
        <taxon>Neoptera</taxon>
        <taxon>Paraneoptera</taxon>
        <taxon>Hemiptera</taxon>
        <taxon>Auchenorrhyncha</taxon>
        <taxon>Fulgoroidea</taxon>
        <taxon>Delphacidae</taxon>
        <taxon>Criomorphinae</taxon>
        <taxon>Laodelphax</taxon>
    </lineage>
</organism>
<reference evidence="1 2" key="1">
    <citation type="journal article" date="2017" name="Gigascience">
        <title>Genome sequence of the small brown planthopper, Laodelphax striatellus.</title>
        <authorList>
            <person name="Zhu J."/>
            <person name="Jiang F."/>
            <person name="Wang X."/>
            <person name="Yang P."/>
            <person name="Bao Y."/>
            <person name="Zhao W."/>
            <person name="Wang W."/>
            <person name="Lu H."/>
            <person name="Wang Q."/>
            <person name="Cui N."/>
            <person name="Li J."/>
            <person name="Chen X."/>
            <person name="Luo L."/>
            <person name="Yu J."/>
            <person name="Kang L."/>
            <person name="Cui F."/>
        </authorList>
    </citation>
    <scope>NUCLEOTIDE SEQUENCE [LARGE SCALE GENOMIC DNA]</scope>
    <source>
        <strain evidence="1">Lst14</strain>
    </source>
</reference>
<sequence>MVFNYNCHYVFHYPIEKVMRTVLSLNIQQEEMLGLAIQKIEEMKDLDCIQTEAARKNFVPDLLRETEDLKVPEIKYETEFWVDKANRSFWIRSRNLTWSDTAHIWQTSTFTAVDDWTNLDQEVAIGFDSLGRSGQRIENALCSSFCNIFLAYINEIQQKMHEDETTNRLEGLKLE</sequence>
<evidence type="ECO:0000313" key="1">
    <source>
        <dbReference type="EMBL" id="RZF37660.1"/>
    </source>
</evidence>
<dbReference type="SMR" id="A0A482WX77"/>
<accession>A0A482WX77</accession>